<reference evidence="1" key="1">
    <citation type="submission" date="2014-11" db="EMBL/GenBank/DDBJ databases">
        <authorList>
            <person name="Amaro Gonzalez C."/>
        </authorList>
    </citation>
    <scope>NUCLEOTIDE SEQUENCE</scope>
</reference>
<name>A0A0E9RLY9_ANGAN</name>
<reference evidence="1" key="2">
    <citation type="journal article" date="2015" name="Fish Shellfish Immunol.">
        <title>Early steps in the European eel (Anguilla anguilla)-Vibrio vulnificus interaction in the gills: Role of the RtxA13 toxin.</title>
        <authorList>
            <person name="Callol A."/>
            <person name="Pajuelo D."/>
            <person name="Ebbesson L."/>
            <person name="Teles M."/>
            <person name="MacKenzie S."/>
            <person name="Amaro C."/>
        </authorList>
    </citation>
    <scope>NUCLEOTIDE SEQUENCE</scope>
</reference>
<dbReference type="EMBL" id="GBXM01063194">
    <property type="protein sequence ID" value="JAH45383.1"/>
    <property type="molecule type" value="Transcribed_RNA"/>
</dbReference>
<sequence length="29" mass="3464">MNRLLTATNRPWNSVLMYTRITQRLVMAL</sequence>
<proteinExistence type="predicted"/>
<accession>A0A0E9RLY9</accession>
<dbReference type="AlphaFoldDB" id="A0A0E9RLY9"/>
<protein>
    <submittedName>
        <fullName evidence="1">Uncharacterized protein</fullName>
    </submittedName>
</protein>
<evidence type="ECO:0000313" key="1">
    <source>
        <dbReference type="EMBL" id="JAH29817.1"/>
    </source>
</evidence>
<organism evidence="1">
    <name type="scientific">Anguilla anguilla</name>
    <name type="common">European freshwater eel</name>
    <name type="synonym">Muraena anguilla</name>
    <dbReference type="NCBI Taxonomy" id="7936"/>
    <lineage>
        <taxon>Eukaryota</taxon>
        <taxon>Metazoa</taxon>
        <taxon>Chordata</taxon>
        <taxon>Craniata</taxon>
        <taxon>Vertebrata</taxon>
        <taxon>Euteleostomi</taxon>
        <taxon>Actinopterygii</taxon>
        <taxon>Neopterygii</taxon>
        <taxon>Teleostei</taxon>
        <taxon>Anguilliformes</taxon>
        <taxon>Anguillidae</taxon>
        <taxon>Anguilla</taxon>
    </lineage>
</organism>
<dbReference type="EMBL" id="GBXM01078760">
    <property type="protein sequence ID" value="JAH29817.1"/>
    <property type="molecule type" value="Transcribed_RNA"/>
</dbReference>